<name>A0A4R6QBC1_9FIRM</name>
<dbReference type="Pfam" id="PF04011">
    <property type="entry name" value="LemA"/>
    <property type="match status" value="1"/>
</dbReference>
<keyword evidence="3 6" id="KW-0812">Transmembrane</keyword>
<comment type="subcellular location">
    <subcellularLocation>
        <location evidence="1">Membrane</location>
        <topology evidence="1">Single-pass membrane protein</topology>
    </subcellularLocation>
</comment>
<evidence type="ECO:0000256" key="1">
    <source>
        <dbReference type="ARBA" id="ARBA00004167"/>
    </source>
</evidence>
<dbReference type="Proteomes" id="UP000295500">
    <property type="component" value="Unassembled WGS sequence"/>
</dbReference>
<comment type="caution">
    <text evidence="7">The sequence shown here is derived from an EMBL/GenBank/DDBJ whole genome shotgun (WGS) entry which is preliminary data.</text>
</comment>
<proteinExistence type="inferred from homology"/>
<dbReference type="InterPro" id="IPR007156">
    <property type="entry name" value="MamQ_LemA"/>
</dbReference>
<evidence type="ECO:0000313" key="7">
    <source>
        <dbReference type="EMBL" id="TDP59103.1"/>
    </source>
</evidence>
<dbReference type="Gene3D" id="1.20.1440.20">
    <property type="entry name" value="LemA-like domain"/>
    <property type="match status" value="1"/>
</dbReference>
<reference evidence="7 8" key="1">
    <citation type="submission" date="2019-03" db="EMBL/GenBank/DDBJ databases">
        <title>Genomic Encyclopedia of Type Strains, Phase IV (KMG-IV): sequencing the most valuable type-strain genomes for metagenomic binning, comparative biology and taxonomic classification.</title>
        <authorList>
            <person name="Goeker M."/>
        </authorList>
    </citation>
    <scope>NUCLEOTIDE SEQUENCE [LARGE SCALE GENOMIC DNA]</scope>
    <source>
        <strain evidence="7 8">DSM 28287</strain>
    </source>
</reference>
<sequence>MIAGIVIAVIVAIIVIWFIVAYNGFVKANNNVEESFATMDVYMKKRYDLIPNLVETVKGYAKHESETFAKVTEARNMAQGADSIEGKVQGENMLTGALKSLFAVAEAYPDLKANQNFMDLQKQLQQVEQDIANARKYYNAVVKMFNNKCQMFPSNIVAGMFHYSPKQMFEVESEEERQNVKVDFNA</sequence>
<evidence type="ECO:0000256" key="4">
    <source>
        <dbReference type="ARBA" id="ARBA00022989"/>
    </source>
</evidence>
<dbReference type="OrthoDB" id="9804152at2"/>
<accession>A0A4R6QBC1</accession>
<feature type="transmembrane region" description="Helical" evidence="6">
    <location>
        <begin position="6"/>
        <end position="25"/>
    </location>
</feature>
<evidence type="ECO:0000256" key="5">
    <source>
        <dbReference type="ARBA" id="ARBA00023136"/>
    </source>
</evidence>
<protein>
    <submittedName>
        <fullName evidence="7">LemA protein</fullName>
    </submittedName>
</protein>
<dbReference type="InterPro" id="IPR023353">
    <property type="entry name" value="LemA-like_dom_sf"/>
</dbReference>
<keyword evidence="4 6" id="KW-1133">Transmembrane helix</keyword>
<dbReference type="PANTHER" id="PTHR34478:SF2">
    <property type="entry name" value="MEMBRANE PROTEIN"/>
    <property type="match status" value="1"/>
</dbReference>
<dbReference type="SUPFAM" id="SSF140478">
    <property type="entry name" value="LemA-like"/>
    <property type="match status" value="1"/>
</dbReference>
<dbReference type="AlphaFoldDB" id="A0A4R6QBC1"/>
<comment type="similarity">
    <text evidence="2">Belongs to the LemA family.</text>
</comment>
<evidence type="ECO:0000256" key="2">
    <source>
        <dbReference type="ARBA" id="ARBA00008854"/>
    </source>
</evidence>
<evidence type="ECO:0000256" key="3">
    <source>
        <dbReference type="ARBA" id="ARBA00022692"/>
    </source>
</evidence>
<keyword evidence="5 6" id="KW-0472">Membrane</keyword>
<evidence type="ECO:0000256" key="6">
    <source>
        <dbReference type="SAM" id="Phobius"/>
    </source>
</evidence>
<dbReference type="EMBL" id="SNXO01000004">
    <property type="protein sequence ID" value="TDP59103.1"/>
    <property type="molecule type" value="Genomic_DNA"/>
</dbReference>
<dbReference type="GO" id="GO:0016020">
    <property type="term" value="C:membrane"/>
    <property type="evidence" value="ECO:0007669"/>
    <property type="project" value="UniProtKB-SubCell"/>
</dbReference>
<organism evidence="7 8">
    <name type="scientific">Aminicella lysinilytica</name>
    <dbReference type="NCBI Taxonomy" id="433323"/>
    <lineage>
        <taxon>Bacteria</taxon>
        <taxon>Bacillati</taxon>
        <taxon>Bacillota</taxon>
        <taxon>Clostridia</taxon>
        <taxon>Peptostreptococcales</taxon>
        <taxon>Anaerovoracaceae</taxon>
        <taxon>Aminicella</taxon>
    </lineage>
</organism>
<gene>
    <name evidence="7" type="ORF">EV211_10435</name>
</gene>
<keyword evidence="8" id="KW-1185">Reference proteome</keyword>
<dbReference type="RefSeq" id="WP_133527707.1">
    <property type="nucleotide sequence ID" value="NZ_CALCQM010000028.1"/>
</dbReference>
<evidence type="ECO:0000313" key="8">
    <source>
        <dbReference type="Proteomes" id="UP000295500"/>
    </source>
</evidence>
<dbReference type="PANTHER" id="PTHR34478">
    <property type="entry name" value="PROTEIN LEMA"/>
    <property type="match status" value="1"/>
</dbReference>